<dbReference type="InterPro" id="IPR012349">
    <property type="entry name" value="Split_barrel_FMN-bd"/>
</dbReference>
<sequence>MYKHLFCLLQPDWFLMMTPESLRPMVQTLLNSQIQAVLATQHQQQPYTSLMAFAVTPDLRQIVFATARATQKYANLMTNPRASLLIDNRGNDSADYRNAVAISAQGVTREVDAAQRAERLQLYLSKHPQLRDFVTDAACALLQLDVECYYVVSQFQNVVEWRFSNPAA</sequence>
<comment type="caution">
    <text evidence="2">The sequence shown here is derived from an EMBL/GenBank/DDBJ whole genome shotgun (WGS) entry which is preliminary data.</text>
</comment>
<name>A0A7U7GGP2_9GAMM</name>
<dbReference type="InterPro" id="IPR011576">
    <property type="entry name" value="Pyridox_Oxase_N"/>
</dbReference>
<dbReference type="Gene3D" id="2.30.110.10">
    <property type="entry name" value="Electron Transport, Fmn-binding Protein, Chain A"/>
    <property type="match status" value="1"/>
</dbReference>
<gene>
    <name evidence="2" type="ORF">BN874_850003</name>
</gene>
<dbReference type="EMBL" id="CBTK010000304">
    <property type="protein sequence ID" value="CDH47585.1"/>
    <property type="molecule type" value="Genomic_DNA"/>
</dbReference>
<evidence type="ECO:0000313" key="2">
    <source>
        <dbReference type="EMBL" id="CDH47585.1"/>
    </source>
</evidence>
<accession>A0A7U7GGP2</accession>
<dbReference type="AlphaFoldDB" id="A0A7U7GGP2"/>
<keyword evidence="3" id="KW-1185">Reference proteome</keyword>
<dbReference type="OrthoDB" id="5345368at2"/>
<proteinExistence type="predicted"/>
<feature type="domain" description="Pyridoxamine 5'-phosphate oxidase N-terminal" evidence="1">
    <location>
        <begin position="25"/>
        <end position="124"/>
    </location>
</feature>
<evidence type="ECO:0000313" key="3">
    <source>
        <dbReference type="Proteomes" id="UP000019184"/>
    </source>
</evidence>
<dbReference type="SUPFAM" id="SSF50475">
    <property type="entry name" value="FMN-binding split barrel"/>
    <property type="match status" value="1"/>
</dbReference>
<dbReference type="Pfam" id="PF01243">
    <property type="entry name" value="PNPOx_N"/>
    <property type="match status" value="1"/>
</dbReference>
<dbReference type="Proteomes" id="UP000019184">
    <property type="component" value="Unassembled WGS sequence"/>
</dbReference>
<evidence type="ECO:0000259" key="1">
    <source>
        <dbReference type="Pfam" id="PF01243"/>
    </source>
</evidence>
<protein>
    <submittedName>
        <fullName evidence="2">Pyridoxamine 5'-phosphate oxidase-related FMN-binding</fullName>
    </submittedName>
</protein>
<organism evidence="2 3">
    <name type="scientific">Candidatus Contendobacter odensis Run_B_J11</name>
    <dbReference type="NCBI Taxonomy" id="1400861"/>
    <lineage>
        <taxon>Bacteria</taxon>
        <taxon>Pseudomonadati</taxon>
        <taxon>Pseudomonadota</taxon>
        <taxon>Gammaproteobacteria</taxon>
        <taxon>Candidatus Competibacteraceae</taxon>
        <taxon>Candidatus Contendibacter</taxon>
    </lineage>
</organism>
<reference evidence="2 3" key="1">
    <citation type="journal article" date="2014" name="ISME J.">
        <title>Candidatus Competibacter-lineage genomes retrieved from metagenomes reveal functional metabolic diversity.</title>
        <authorList>
            <person name="McIlroy S.J."/>
            <person name="Albertsen M."/>
            <person name="Andresen E.K."/>
            <person name="Saunders A.M."/>
            <person name="Kristiansen R."/>
            <person name="Stokholm-Bjerregaard M."/>
            <person name="Nielsen K.L."/>
            <person name="Nielsen P.H."/>
        </authorList>
    </citation>
    <scope>NUCLEOTIDE SEQUENCE [LARGE SCALE GENOMIC DNA]</scope>
    <source>
        <strain evidence="2 3">Run_B_J11</strain>
    </source>
</reference>